<keyword evidence="2" id="KW-0813">Transport</keyword>
<protein>
    <recommendedName>
        <fullName evidence="9">CASTOR/POLLUX/SYM8 ion channel conserved domain-containing protein</fullName>
    </recommendedName>
</protein>
<evidence type="ECO:0000256" key="1">
    <source>
        <dbReference type="ARBA" id="ARBA00004127"/>
    </source>
</evidence>
<feature type="transmembrane region" description="Helical" evidence="8">
    <location>
        <begin position="489"/>
        <end position="511"/>
    </location>
</feature>
<evidence type="ECO:0000256" key="6">
    <source>
        <dbReference type="ARBA" id="ARBA00023136"/>
    </source>
</evidence>
<proteinExistence type="predicted"/>
<organism evidence="10 11">
    <name type="scientific">Brachyspira suanatina</name>
    <dbReference type="NCBI Taxonomy" id="381802"/>
    <lineage>
        <taxon>Bacteria</taxon>
        <taxon>Pseudomonadati</taxon>
        <taxon>Spirochaetota</taxon>
        <taxon>Spirochaetia</taxon>
        <taxon>Brachyspirales</taxon>
        <taxon>Brachyspiraceae</taxon>
        <taxon>Brachyspira</taxon>
    </lineage>
</organism>
<evidence type="ECO:0000259" key="9">
    <source>
        <dbReference type="Pfam" id="PF06241"/>
    </source>
</evidence>
<dbReference type="Proteomes" id="UP000043763">
    <property type="component" value="Unassembled WGS sequence"/>
</dbReference>
<comment type="subcellular location">
    <subcellularLocation>
        <location evidence="1">Endomembrane system</location>
        <topology evidence="1">Multi-pass membrane protein</topology>
    </subcellularLocation>
</comment>
<feature type="domain" description="CASTOR/POLLUX/SYM8 ion channel conserved" evidence="9">
    <location>
        <begin position="263"/>
        <end position="352"/>
    </location>
</feature>
<sequence>MLKDISNYIKYRIDRMLNKGLFYQLMLLVFAIIILLLIVSIFIIVFFQYPPKDAFWDSLMQFIDTGNISSVEGNTGVVITFLMVTFVGVCGWGSLIAMINKALQDRINNLSKGNAFIMEKNHAIILGYGEEALTIVEEFIKAKVKTIVILSEHNVDVIRKRVSFIKGYKKTNIIIREGTTSRIENIKLLNISKSSSISIINNDDTESLNILLALKKIIEEIEEDKIDNKINICVLVHEEDTIEIIKSIENKNFVIHVIYKYEILYKLIAQSIIYTGLSNVYEDLFSNDGNIFYIENDHDFDNWKFEDAASKYFDKGMILLGITKEDRSQILIPNYDYVIKKENRLIVLSKNNYDNPIKEYPDIKPNIIKYKNNILLICEEKRYTEIIKEISEYIENNNIVMLSYDLIKSQKNKYKFMLEKLNKENTTKIVLISEDNITDIKSINILLIIREIIKKEKLNIAILSLLNSIQKRNLIYSDDVRDFIVSGKLIGMLMAQASISSNILYIFYGLLSRNGKDIIMSPYSDYFNESRSFKDVYFNLLKKKIILIGIKRYNDIILNPNSECMLDNKDEIVIITNYVLEEENEELIF</sequence>
<dbReference type="OrthoDB" id="305351at2"/>
<dbReference type="InterPro" id="IPR010420">
    <property type="entry name" value="CASTOR/POLLUX/SYM8_dom"/>
</dbReference>
<dbReference type="PANTHER" id="PTHR31563">
    <property type="entry name" value="ION CHANNEL POLLUX-RELATED"/>
    <property type="match status" value="1"/>
</dbReference>
<feature type="transmembrane region" description="Helical" evidence="8">
    <location>
        <begin position="77"/>
        <end position="99"/>
    </location>
</feature>
<evidence type="ECO:0000256" key="3">
    <source>
        <dbReference type="ARBA" id="ARBA00022692"/>
    </source>
</evidence>
<keyword evidence="6 8" id="KW-0472">Membrane</keyword>
<accession>A0A0G4K6I8</accession>
<keyword evidence="5" id="KW-0406">Ion transport</keyword>
<evidence type="ECO:0000313" key="10">
    <source>
        <dbReference type="EMBL" id="CRF33160.1"/>
    </source>
</evidence>
<dbReference type="InterPro" id="IPR044849">
    <property type="entry name" value="CASTOR/POLLUX/SYM8-like"/>
</dbReference>
<dbReference type="AlphaFoldDB" id="A0A0G4K6I8"/>
<feature type="transmembrane region" description="Helical" evidence="8">
    <location>
        <begin position="21"/>
        <end position="49"/>
    </location>
</feature>
<name>A0A0G4K6I8_9SPIR</name>
<evidence type="ECO:0000256" key="5">
    <source>
        <dbReference type="ARBA" id="ARBA00023065"/>
    </source>
</evidence>
<dbReference type="Gene3D" id="3.40.50.720">
    <property type="entry name" value="NAD(P)-binding Rossmann-like Domain"/>
    <property type="match status" value="1"/>
</dbReference>
<dbReference type="RefSeq" id="WP_048594404.1">
    <property type="nucleotide sequence ID" value="NZ_CVLB01000001.1"/>
</dbReference>
<feature type="domain" description="CASTOR/POLLUX/SYM8 ion channel conserved" evidence="9">
    <location>
        <begin position="488"/>
        <end position="577"/>
    </location>
</feature>
<keyword evidence="11" id="KW-1185">Reference proteome</keyword>
<dbReference type="GO" id="GO:0012505">
    <property type="term" value="C:endomembrane system"/>
    <property type="evidence" value="ECO:0007669"/>
    <property type="project" value="UniProtKB-SubCell"/>
</dbReference>
<dbReference type="PANTHER" id="PTHR31563:SF10">
    <property type="entry name" value="ION CHANNEL POLLUX-RELATED"/>
    <property type="match status" value="1"/>
</dbReference>
<evidence type="ECO:0000256" key="8">
    <source>
        <dbReference type="SAM" id="Phobius"/>
    </source>
</evidence>
<gene>
    <name evidence="10" type="ORF">BRSU_1265</name>
</gene>
<evidence type="ECO:0000313" key="11">
    <source>
        <dbReference type="Proteomes" id="UP000043763"/>
    </source>
</evidence>
<dbReference type="EMBL" id="CVLB01000001">
    <property type="protein sequence ID" value="CRF33160.1"/>
    <property type="molecule type" value="Genomic_DNA"/>
</dbReference>
<dbReference type="GO" id="GO:0034220">
    <property type="term" value="P:monoatomic ion transmembrane transport"/>
    <property type="evidence" value="ECO:0007669"/>
    <property type="project" value="UniProtKB-KW"/>
</dbReference>
<evidence type="ECO:0000256" key="7">
    <source>
        <dbReference type="ARBA" id="ARBA00023303"/>
    </source>
</evidence>
<dbReference type="SUPFAM" id="SSF51735">
    <property type="entry name" value="NAD(P)-binding Rossmann-fold domains"/>
    <property type="match status" value="1"/>
</dbReference>
<dbReference type="InterPro" id="IPR036291">
    <property type="entry name" value="NAD(P)-bd_dom_sf"/>
</dbReference>
<evidence type="ECO:0000256" key="2">
    <source>
        <dbReference type="ARBA" id="ARBA00022448"/>
    </source>
</evidence>
<evidence type="ECO:0000256" key="4">
    <source>
        <dbReference type="ARBA" id="ARBA00022989"/>
    </source>
</evidence>
<keyword evidence="4 8" id="KW-1133">Transmembrane helix</keyword>
<dbReference type="Pfam" id="PF06241">
    <property type="entry name" value="Castor_Poll_mid"/>
    <property type="match status" value="2"/>
</dbReference>
<keyword evidence="3 8" id="KW-0812">Transmembrane</keyword>
<reference evidence="11" key="1">
    <citation type="submission" date="2015-04" db="EMBL/GenBank/DDBJ databases">
        <authorList>
            <person name="Mushtaq Mamoona"/>
        </authorList>
    </citation>
    <scope>NUCLEOTIDE SEQUENCE [LARGE SCALE GENOMIC DNA]</scope>
    <source>
        <strain evidence="11">AN4859/03</strain>
    </source>
</reference>
<keyword evidence="7" id="KW-0407">Ion channel</keyword>